<feature type="region of interest" description="Disordered" evidence="1">
    <location>
        <begin position="1"/>
        <end position="35"/>
    </location>
</feature>
<organism evidence="2 3">
    <name type="scientific">Portunus trituberculatus</name>
    <name type="common">Swimming crab</name>
    <name type="synonym">Neptunus trituberculatus</name>
    <dbReference type="NCBI Taxonomy" id="210409"/>
    <lineage>
        <taxon>Eukaryota</taxon>
        <taxon>Metazoa</taxon>
        <taxon>Ecdysozoa</taxon>
        <taxon>Arthropoda</taxon>
        <taxon>Crustacea</taxon>
        <taxon>Multicrustacea</taxon>
        <taxon>Malacostraca</taxon>
        <taxon>Eumalacostraca</taxon>
        <taxon>Eucarida</taxon>
        <taxon>Decapoda</taxon>
        <taxon>Pleocyemata</taxon>
        <taxon>Brachyura</taxon>
        <taxon>Eubrachyura</taxon>
        <taxon>Portunoidea</taxon>
        <taxon>Portunidae</taxon>
        <taxon>Portuninae</taxon>
        <taxon>Portunus</taxon>
    </lineage>
</organism>
<dbReference type="AlphaFoldDB" id="A0A5B7DLG9"/>
<evidence type="ECO:0000256" key="1">
    <source>
        <dbReference type="SAM" id="MobiDB-lite"/>
    </source>
</evidence>
<gene>
    <name evidence="2" type="ORF">E2C01_015030</name>
</gene>
<comment type="caution">
    <text evidence="2">The sequence shown here is derived from an EMBL/GenBank/DDBJ whole genome shotgun (WGS) entry which is preliminary data.</text>
</comment>
<reference evidence="2 3" key="1">
    <citation type="submission" date="2019-05" db="EMBL/GenBank/DDBJ databases">
        <title>Another draft genome of Portunus trituberculatus and its Hox gene families provides insights of decapod evolution.</title>
        <authorList>
            <person name="Jeong J.-H."/>
            <person name="Song I."/>
            <person name="Kim S."/>
            <person name="Choi T."/>
            <person name="Kim D."/>
            <person name="Ryu S."/>
            <person name="Kim W."/>
        </authorList>
    </citation>
    <scope>NUCLEOTIDE SEQUENCE [LARGE SCALE GENOMIC DNA]</scope>
    <source>
        <tissue evidence="2">Muscle</tissue>
    </source>
</reference>
<evidence type="ECO:0000313" key="2">
    <source>
        <dbReference type="EMBL" id="MPC22025.1"/>
    </source>
</evidence>
<dbReference type="EMBL" id="VSRR010001045">
    <property type="protein sequence ID" value="MPC22025.1"/>
    <property type="molecule type" value="Genomic_DNA"/>
</dbReference>
<evidence type="ECO:0000313" key="3">
    <source>
        <dbReference type="Proteomes" id="UP000324222"/>
    </source>
</evidence>
<keyword evidence="3" id="KW-1185">Reference proteome</keyword>
<protein>
    <submittedName>
        <fullName evidence="2">Uncharacterized protein</fullName>
    </submittedName>
</protein>
<proteinExistence type="predicted"/>
<name>A0A5B7DLG9_PORTR</name>
<dbReference type="Proteomes" id="UP000324222">
    <property type="component" value="Unassembled WGS sequence"/>
</dbReference>
<accession>A0A5B7DLG9</accession>
<sequence>MGPPRTSMPHATPSEGGKVHHPAGTTQPHATLPHITDSVTPEAITASEAMPTCGCSGLEPQACLGSICSVVIRTSSLWVESEDCVISSLSSLSESKLPFSMAAKGALFGGS</sequence>